<evidence type="ECO:0000256" key="2">
    <source>
        <dbReference type="ARBA" id="ARBA00009784"/>
    </source>
</evidence>
<keyword evidence="9" id="KW-1185">Reference proteome</keyword>
<reference evidence="8 9" key="1">
    <citation type="submission" date="2016-11" db="EMBL/GenBank/DDBJ databases">
        <title>Study of marine rhodopsin-containing bacteria.</title>
        <authorList>
            <person name="Yoshizawa S."/>
            <person name="Kumagai Y."/>
            <person name="Kogure K."/>
        </authorList>
    </citation>
    <scope>NUCLEOTIDE SEQUENCE [LARGE SCALE GENOMIC DNA]</scope>
    <source>
        <strain evidence="8 9">SAORIC-28</strain>
    </source>
</reference>
<sequence>MPDFAAALVAAFLPLFVAINIPGILPLYIGMTETFTNDDRRQLLIRALLAALVLAVLMLFAGQVIFDTLGITLNDLRVGGGLILLVIAVTDLAFGDTKDRRGGKKKDREKLTDREEGEPVDLPVVPLGIPLIIGPGAITTILITDGAYGWLVTLASIILNMALVFVAFTFGPALLKLFGRGTSKAVAKVASLFLAAISVAMIRAGILGMIGAS</sequence>
<evidence type="ECO:0000256" key="6">
    <source>
        <dbReference type="ARBA" id="ARBA00023136"/>
    </source>
</evidence>
<dbReference type="AlphaFoldDB" id="A0A271IWP9"/>
<evidence type="ECO:0000256" key="4">
    <source>
        <dbReference type="ARBA" id="ARBA00022692"/>
    </source>
</evidence>
<keyword evidence="3" id="KW-1003">Cell membrane</keyword>
<dbReference type="PANTHER" id="PTHR33508">
    <property type="entry name" value="UPF0056 MEMBRANE PROTEIN YHCE"/>
    <property type="match status" value="1"/>
</dbReference>
<proteinExistence type="inferred from homology"/>
<keyword evidence="4 7" id="KW-0812">Transmembrane</keyword>
<accession>A0A271IWP9</accession>
<dbReference type="RefSeq" id="WP_095509283.1">
    <property type="nucleotide sequence ID" value="NZ_MQWD01000001.1"/>
</dbReference>
<evidence type="ECO:0000256" key="1">
    <source>
        <dbReference type="ARBA" id="ARBA00004651"/>
    </source>
</evidence>
<dbReference type="OrthoDB" id="21094at2"/>
<dbReference type="EMBL" id="MQWD01000001">
    <property type="protein sequence ID" value="PAP75643.1"/>
    <property type="molecule type" value="Genomic_DNA"/>
</dbReference>
<feature type="transmembrane region" description="Helical" evidence="7">
    <location>
        <begin position="6"/>
        <end position="31"/>
    </location>
</feature>
<comment type="similarity">
    <text evidence="2 7">Belongs to the UPF0056 (MarC) family.</text>
</comment>
<evidence type="ECO:0000313" key="8">
    <source>
        <dbReference type="EMBL" id="PAP75643.1"/>
    </source>
</evidence>
<dbReference type="InterPro" id="IPR002771">
    <property type="entry name" value="Multi_antbiot-R_MarC"/>
</dbReference>
<name>A0A271IWP9_9BACT</name>
<dbReference type="Pfam" id="PF01914">
    <property type="entry name" value="MarC"/>
    <property type="match status" value="1"/>
</dbReference>
<gene>
    <name evidence="8" type="ORF">BSZ37_03930</name>
</gene>
<dbReference type="NCBIfam" id="TIGR00427">
    <property type="entry name" value="NAAT family transporter"/>
    <property type="match status" value="1"/>
</dbReference>
<dbReference type="PANTHER" id="PTHR33508:SF1">
    <property type="entry name" value="UPF0056 MEMBRANE PROTEIN YHCE"/>
    <property type="match status" value="1"/>
</dbReference>
<feature type="transmembrane region" description="Helical" evidence="7">
    <location>
        <begin position="124"/>
        <end position="144"/>
    </location>
</feature>
<feature type="transmembrane region" description="Helical" evidence="7">
    <location>
        <begin position="150"/>
        <end position="177"/>
    </location>
</feature>
<evidence type="ECO:0000256" key="5">
    <source>
        <dbReference type="ARBA" id="ARBA00022989"/>
    </source>
</evidence>
<comment type="subcellular location">
    <subcellularLocation>
        <location evidence="1 7">Cell membrane</location>
        <topology evidence="1 7">Multi-pass membrane protein</topology>
    </subcellularLocation>
</comment>
<dbReference type="Proteomes" id="UP000216339">
    <property type="component" value="Unassembled WGS sequence"/>
</dbReference>
<keyword evidence="5 7" id="KW-1133">Transmembrane helix</keyword>
<feature type="transmembrane region" description="Helical" evidence="7">
    <location>
        <begin position="43"/>
        <end position="66"/>
    </location>
</feature>
<protein>
    <recommendedName>
        <fullName evidence="7">UPF0056 membrane protein</fullName>
    </recommendedName>
</protein>
<evidence type="ECO:0000256" key="7">
    <source>
        <dbReference type="RuleBase" id="RU362048"/>
    </source>
</evidence>
<organism evidence="8 9">
    <name type="scientific">Rubrivirga marina</name>
    <dbReference type="NCBI Taxonomy" id="1196024"/>
    <lineage>
        <taxon>Bacteria</taxon>
        <taxon>Pseudomonadati</taxon>
        <taxon>Rhodothermota</taxon>
        <taxon>Rhodothermia</taxon>
        <taxon>Rhodothermales</taxon>
        <taxon>Rubricoccaceae</taxon>
        <taxon>Rubrivirga</taxon>
    </lineage>
</organism>
<feature type="transmembrane region" description="Helical" evidence="7">
    <location>
        <begin position="189"/>
        <end position="212"/>
    </location>
</feature>
<feature type="transmembrane region" description="Helical" evidence="7">
    <location>
        <begin position="78"/>
        <end position="95"/>
    </location>
</feature>
<evidence type="ECO:0000256" key="3">
    <source>
        <dbReference type="ARBA" id="ARBA00022475"/>
    </source>
</evidence>
<comment type="caution">
    <text evidence="8">The sequence shown here is derived from an EMBL/GenBank/DDBJ whole genome shotgun (WGS) entry which is preliminary data.</text>
</comment>
<evidence type="ECO:0000313" key="9">
    <source>
        <dbReference type="Proteomes" id="UP000216339"/>
    </source>
</evidence>
<keyword evidence="6 7" id="KW-0472">Membrane</keyword>
<dbReference type="GO" id="GO:0005886">
    <property type="term" value="C:plasma membrane"/>
    <property type="evidence" value="ECO:0007669"/>
    <property type="project" value="UniProtKB-SubCell"/>
</dbReference>